<name>A0ABM7YHG1_9BURK</name>
<dbReference type="PROSITE" id="PS00136">
    <property type="entry name" value="SUBTILASE_ASP"/>
    <property type="match status" value="1"/>
</dbReference>
<organism evidence="10 11">
    <name type="scientific">Sphaerotilus microaerophilus</name>
    <dbReference type="NCBI Taxonomy" id="2914710"/>
    <lineage>
        <taxon>Bacteria</taxon>
        <taxon>Pseudomonadati</taxon>
        <taxon>Pseudomonadota</taxon>
        <taxon>Betaproteobacteria</taxon>
        <taxon>Burkholderiales</taxon>
        <taxon>Sphaerotilaceae</taxon>
        <taxon>Sphaerotilus</taxon>
    </lineage>
</organism>
<feature type="signal peptide" evidence="7">
    <location>
        <begin position="1"/>
        <end position="23"/>
    </location>
</feature>
<sequence>MTSTRVKRLLPLAAAAIWLAACGGGDSTADTDAAANAGRVALDLAPYSAEEQQQVNALQAQAGNSEPRYIVTLNPAAVAEAMPRSRAILSAGHLAAARQQVAVQQVAQRLLAGRGARVLGHFSQALQGFAAAVPKAQAERFVAELADHPAVLAIERDRPVQATALRQAAAADGRWGLDRIDQARLPLDGWFTNTRDGSGVTVYVVDSGISAHGEFGARLLAGFDTIGDGTGTADCTGHGSHVAGIAAGATVGVAPGAQLVPVRVIGCGGSGWGSSLIQGLDWIATHGVRPGVVNLSLGSSASAATDQAVARLTSAGFTVVVSAGNDNADACKYSPARAASALTVGATDLRDTRAVFSNFGSCLDLFAPGTNITSATHTDAAALVTKQGTSMATPFVTGAAALVLQERPKLTAAQVGTQLTTQATASAVKSSGAGSKNKLLFVGPARQVAFPTPWDVHVESLGVATRKSGRSAWVATVTIAVHQEEGQPLKGVKVSARFSNSNALRSCVTAANGTCALSSSTLRLDLAAVTLAVSDLSGTALTYRPADNVLSAVTATVP</sequence>
<dbReference type="InterPro" id="IPR015500">
    <property type="entry name" value="Peptidase_S8_subtilisin-rel"/>
</dbReference>
<evidence type="ECO:0000256" key="3">
    <source>
        <dbReference type="ARBA" id="ARBA00022801"/>
    </source>
</evidence>
<keyword evidence="3 5" id="KW-0378">Hydrolase</keyword>
<dbReference type="InterPro" id="IPR036852">
    <property type="entry name" value="Peptidase_S8/S53_dom_sf"/>
</dbReference>
<dbReference type="InterPro" id="IPR050131">
    <property type="entry name" value="Peptidase_S8_subtilisin-like"/>
</dbReference>
<dbReference type="InterPro" id="IPR023828">
    <property type="entry name" value="Peptidase_S8_Ser-AS"/>
</dbReference>
<feature type="active site" description="Charge relay system" evidence="5">
    <location>
        <position position="390"/>
    </location>
</feature>
<dbReference type="PRINTS" id="PR00723">
    <property type="entry name" value="SUBTILISIN"/>
</dbReference>
<dbReference type="PROSITE" id="PS51892">
    <property type="entry name" value="SUBTILASE"/>
    <property type="match status" value="1"/>
</dbReference>
<reference evidence="10" key="1">
    <citation type="submission" date="2022-04" db="EMBL/GenBank/DDBJ databases">
        <title>Whole genome sequence of Sphaerotilus sp. FB-5.</title>
        <authorList>
            <person name="Takeda M."/>
            <person name="Narihara S."/>
            <person name="Akimoto M."/>
            <person name="Akimoto R."/>
            <person name="Nishiyashiki S."/>
            <person name="Murakami T."/>
        </authorList>
    </citation>
    <scope>NUCLEOTIDE SEQUENCE</scope>
    <source>
        <strain evidence="10">FB-5</strain>
    </source>
</reference>
<dbReference type="InterPro" id="IPR022398">
    <property type="entry name" value="Peptidase_S8_His-AS"/>
</dbReference>
<dbReference type="EMBL" id="AP025730">
    <property type="protein sequence ID" value="BDI03627.1"/>
    <property type="molecule type" value="Genomic_DNA"/>
</dbReference>
<evidence type="ECO:0000259" key="8">
    <source>
        <dbReference type="Pfam" id="PF00082"/>
    </source>
</evidence>
<accession>A0ABM7YHG1</accession>
<evidence type="ECO:0000259" key="9">
    <source>
        <dbReference type="Pfam" id="PF05922"/>
    </source>
</evidence>
<evidence type="ECO:0000256" key="1">
    <source>
        <dbReference type="ARBA" id="ARBA00011073"/>
    </source>
</evidence>
<evidence type="ECO:0000256" key="4">
    <source>
        <dbReference type="ARBA" id="ARBA00022825"/>
    </source>
</evidence>
<dbReference type="InterPro" id="IPR023827">
    <property type="entry name" value="Peptidase_S8_Asp-AS"/>
</dbReference>
<keyword evidence="4 5" id="KW-0720">Serine protease</keyword>
<feature type="active site" description="Charge relay system" evidence="5">
    <location>
        <position position="238"/>
    </location>
</feature>
<evidence type="ECO:0000313" key="11">
    <source>
        <dbReference type="Proteomes" id="UP001057498"/>
    </source>
</evidence>
<dbReference type="InterPro" id="IPR037045">
    <property type="entry name" value="S8pro/Inhibitor_I9_sf"/>
</dbReference>
<dbReference type="RefSeq" id="WP_251971894.1">
    <property type="nucleotide sequence ID" value="NZ_AP025730.1"/>
</dbReference>
<dbReference type="PANTHER" id="PTHR43806">
    <property type="entry name" value="PEPTIDASE S8"/>
    <property type="match status" value="1"/>
</dbReference>
<feature type="domain" description="Inhibitor I9" evidence="9">
    <location>
        <begin position="68"/>
        <end position="162"/>
    </location>
</feature>
<dbReference type="Pfam" id="PF05922">
    <property type="entry name" value="Inhibitor_I9"/>
    <property type="match status" value="1"/>
</dbReference>
<evidence type="ECO:0000256" key="6">
    <source>
        <dbReference type="RuleBase" id="RU003355"/>
    </source>
</evidence>
<dbReference type="PROSITE" id="PS51257">
    <property type="entry name" value="PROKAR_LIPOPROTEIN"/>
    <property type="match status" value="1"/>
</dbReference>
<dbReference type="InterPro" id="IPR010259">
    <property type="entry name" value="S8pro/Inhibitor_I9"/>
</dbReference>
<evidence type="ECO:0000256" key="7">
    <source>
        <dbReference type="SAM" id="SignalP"/>
    </source>
</evidence>
<feature type="domain" description="Peptidase S8/S53" evidence="8">
    <location>
        <begin position="197"/>
        <end position="426"/>
    </location>
</feature>
<gene>
    <name evidence="10" type="ORF">CATMQ487_05970</name>
</gene>
<dbReference type="InterPro" id="IPR034193">
    <property type="entry name" value="PCSK9_ProteinaseK-like"/>
</dbReference>
<dbReference type="PANTHER" id="PTHR43806:SF11">
    <property type="entry name" value="CEREVISIN-RELATED"/>
    <property type="match status" value="1"/>
</dbReference>
<comment type="similarity">
    <text evidence="1 5 6">Belongs to the peptidase S8 family.</text>
</comment>
<dbReference type="PROSITE" id="PS00137">
    <property type="entry name" value="SUBTILASE_HIS"/>
    <property type="match status" value="1"/>
</dbReference>
<keyword evidence="2 5" id="KW-0645">Protease</keyword>
<dbReference type="CDD" id="cd04077">
    <property type="entry name" value="Peptidases_S8_PCSK9_ProteinaseK_like"/>
    <property type="match status" value="1"/>
</dbReference>
<feature type="chain" id="PRO_5046061867" evidence="7">
    <location>
        <begin position="24"/>
        <end position="558"/>
    </location>
</feature>
<dbReference type="PROSITE" id="PS00138">
    <property type="entry name" value="SUBTILASE_SER"/>
    <property type="match status" value="1"/>
</dbReference>
<dbReference type="Gene3D" id="3.30.70.80">
    <property type="entry name" value="Peptidase S8 propeptide/proteinase inhibitor I9"/>
    <property type="match status" value="1"/>
</dbReference>
<evidence type="ECO:0000313" key="10">
    <source>
        <dbReference type="EMBL" id="BDI03627.1"/>
    </source>
</evidence>
<dbReference type="SUPFAM" id="SSF52743">
    <property type="entry name" value="Subtilisin-like"/>
    <property type="match status" value="1"/>
</dbReference>
<keyword evidence="11" id="KW-1185">Reference proteome</keyword>
<feature type="active site" description="Charge relay system" evidence="5">
    <location>
        <position position="206"/>
    </location>
</feature>
<proteinExistence type="inferred from homology"/>
<dbReference type="Gene3D" id="3.40.50.200">
    <property type="entry name" value="Peptidase S8/S53 domain"/>
    <property type="match status" value="1"/>
</dbReference>
<dbReference type="Pfam" id="PF00082">
    <property type="entry name" value="Peptidase_S8"/>
    <property type="match status" value="1"/>
</dbReference>
<evidence type="ECO:0000256" key="2">
    <source>
        <dbReference type="ARBA" id="ARBA00022670"/>
    </source>
</evidence>
<evidence type="ECO:0000256" key="5">
    <source>
        <dbReference type="PROSITE-ProRule" id="PRU01240"/>
    </source>
</evidence>
<dbReference type="Proteomes" id="UP001057498">
    <property type="component" value="Chromosome"/>
</dbReference>
<protein>
    <submittedName>
        <fullName evidence="10">Uncharacterized protein</fullName>
    </submittedName>
</protein>
<keyword evidence="7" id="KW-0732">Signal</keyword>
<dbReference type="InterPro" id="IPR000209">
    <property type="entry name" value="Peptidase_S8/S53_dom"/>
</dbReference>